<protein>
    <submittedName>
        <fullName evidence="2">Uncharacterized protein</fullName>
    </submittedName>
</protein>
<sequence length="114" mass="12514">MNRNLALAGFGLGAGMLALVGHKRNPVSTDVDDWLYQEEFGLWTDTSARGRDFDADETGGPESLQSASLNPQGETESRGVGSKHYKDNISSQRPYPGPIQRIWNKATYGNQEGR</sequence>
<keyword evidence="3" id="KW-1185">Reference proteome</keyword>
<dbReference type="AlphaFoldDB" id="A0A6G1IAL5"/>
<accession>A0A6G1IAL5</accession>
<dbReference type="Proteomes" id="UP000799640">
    <property type="component" value="Unassembled WGS sequence"/>
</dbReference>
<evidence type="ECO:0000313" key="3">
    <source>
        <dbReference type="Proteomes" id="UP000799640"/>
    </source>
</evidence>
<gene>
    <name evidence="2" type="ORF">EJ06DRAFT_21070</name>
</gene>
<organism evidence="2 3">
    <name type="scientific">Trichodelitschia bisporula</name>
    <dbReference type="NCBI Taxonomy" id="703511"/>
    <lineage>
        <taxon>Eukaryota</taxon>
        <taxon>Fungi</taxon>
        <taxon>Dikarya</taxon>
        <taxon>Ascomycota</taxon>
        <taxon>Pezizomycotina</taxon>
        <taxon>Dothideomycetes</taxon>
        <taxon>Dothideomycetes incertae sedis</taxon>
        <taxon>Phaeotrichales</taxon>
        <taxon>Phaeotrichaceae</taxon>
        <taxon>Trichodelitschia</taxon>
    </lineage>
</organism>
<reference evidence="2" key="1">
    <citation type="journal article" date="2020" name="Stud. Mycol.">
        <title>101 Dothideomycetes genomes: a test case for predicting lifestyles and emergence of pathogens.</title>
        <authorList>
            <person name="Haridas S."/>
            <person name="Albert R."/>
            <person name="Binder M."/>
            <person name="Bloem J."/>
            <person name="Labutti K."/>
            <person name="Salamov A."/>
            <person name="Andreopoulos B."/>
            <person name="Baker S."/>
            <person name="Barry K."/>
            <person name="Bills G."/>
            <person name="Bluhm B."/>
            <person name="Cannon C."/>
            <person name="Castanera R."/>
            <person name="Culley D."/>
            <person name="Daum C."/>
            <person name="Ezra D."/>
            <person name="Gonzalez J."/>
            <person name="Henrissat B."/>
            <person name="Kuo A."/>
            <person name="Liang C."/>
            <person name="Lipzen A."/>
            <person name="Lutzoni F."/>
            <person name="Magnuson J."/>
            <person name="Mondo S."/>
            <person name="Nolan M."/>
            <person name="Ohm R."/>
            <person name="Pangilinan J."/>
            <person name="Park H.-J."/>
            <person name="Ramirez L."/>
            <person name="Alfaro M."/>
            <person name="Sun H."/>
            <person name="Tritt A."/>
            <person name="Yoshinaga Y."/>
            <person name="Zwiers L.-H."/>
            <person name="Turgeon B."/>
            <person name="Goodwin S."/>
            <person name="Spatafora J."/>
            <person name="Crous P."/>
            <person name="Grigoriev I."/>
        </authorList>
    </citation>
    <scope>NUCLEOTIDE SEQUENCE</scope>
    <source>
        <strain evidence="2">CBS 262.69</strain>
    </source>
</reference>
<name>A0A6G1IAL5_9PEZI</name>
<evidence type="ECO:0000256" key="1">
    <source>
        <dbReference type="SAM" id="MobiDB-lite"/>
    </source>
</evidence>
<evidence type="ECO:0000313" key="2">
    <source>
        <dbReference type="EMBL" id="KAF2405312.1"/>
    </source>
</evidence>
<proteinExistence type="predicted"/>
<feature type="region of interest" description="Disordered" evidence="1">
    <location>
        <begin position="47"/>
        <end position="114"/>
    </location>
</feature>
<feature type="compositionally biased region" description="Polar residues" evidence="1">
    <location>
        <begin position="63"/>
        <end position="74"/>
    </location>
</feature>
<dbReference type="EMBL" id="ML996687">
    <property type="protein sequence ID" value="KAF2405312.1"/>
    <property type="molecule type" value="Genomic_DNA"/>
</dbReference>